<dbReference type="NCBIfam" id="TIGR02537">
    <property type="entry name" value="arch_flag_Nterm"/>
    <property type="match status" value="1"/>
</dbReference>
<gene>
    <name evidence="2" type="ORF">KM295_11025</name>
</gene>
<keyword evidence="3" id="KW-1185">Reference proteome</keyword>
<dbReference type="InterPro" id="IPR012859">
    <property type="entry name" value="Pilin_N_archaeal"/>
</dbReference>
<protein>
    <submittedName>
        <fullName evidence="2">Type IV pilin N-terminal domain-containing protein</fullName>
    </submittedName>
</protein>
<feature type="domain" description="Archaeal Type IV pilin N-terminal" evidence="1">
    <location>
        <begin position="4"/>
        <end position="73"/>
    </location>
</feature>
<reference evidence="2" key="1">
    <citation type="journal article" date="2023" name="Front. Microbiol.">
        <title>Genomic-based phylogenetic and metabolic analyses of the genus Natronomonas, and description of Natronomonas aquatica sp. nov.</title>
        <authorList>
            <person name="Garcia-Roldan A."/>
            <person name="Duran-Viseras A."/>
            <person name="de la Haba R.R."/>
            <person name="Corral P."/>
            <person name="Sanchez-Porro C."/>
            <person name="Ventosa A."/>
        </authorList>
    </citation>
    <scope>NUCLEOTIDE SEQUENCE</scope>
    <source>
        <strain evidence="2">F2-12</strain>
    </source>
</reference>
<dbReference type="RefSeq" id="WP_256030034.1">
    <property type="nucleotide sequence ID" value="NZ_JAHLKM010000015.1"/>
</dbReference>
<sequence>MRSRGLSPVIGVVCLVGLTVGLAAVVGLAVPTDVASEPTVAAFDASVEPTGELRMTHRGGDPIDPGAIDLEIRIDGDPLERQPPVPFFSAGGFESAPKGAFNSARTEPWRTGETASLRIAETNEPTIEAGDTVVIRLTVDGYSVAELETTA</sequence>
<name>A0A9R1CUX8_9EURY</name>
<organism evidence="2 3">
    <name type="scientific">Natronomonas aquatica</name>
    <dbReference type="NCBI Taxonomy" id="2841590"/>
    <lineage>
        <taxon>Archaea</taxon>
        <taxon>Methanobacteriati</taxon>
        <taxon>Methanobacteriota</taxon>
        <taxon>Stenosarchaea group</taxon>
        <taxon>Halobacteria</taxon>
        <taxon>Halobacteriales</taxon>
        <taxon>Natronomonadaceae</taxon>
        <taxon>Natronomonas</taxon>
    </lineage>
</organism>
<dbReference type="InterPro" id="IPR013373">
    <property type="entry name" value="Flagellin/pilin_N_arc"/>
</dbReference>
<dbReference type="EMBL" id="JAHLKM010000015">
    <property type="protein sequence ID" value="MCQ4334006.1"/>
    <property type="molecule type" value="Genomic_DNA"/>
</dbReference>
<evidence type="ECO:0000313" key="2">
    <source>
        <dbReference type="EMBL" id="MCQ4334006.1"/>
    </source>
</evidence>
<dbReference type="Proteomes" id="UP001139494">
    <property type="component" value="Unassembled WGS sequence"/>
</dbReference>
<dbReference type="AlphaFoldDB" id="A0A9R1CUX8"/>
<proteinExistence type="predicted"/>
<accession>A0A9R1CUX8</accession>
<evidence type="ECO:0000313" key="3">
    <source>
        <dbReference type="Proteomes" id="UP001139494"/>
    </source>
</evidence>
<dbReference type="Pfam" id="PF07790">
    <property type="entry name" value="Pilin_N"/>
    <property type="match status" value="1"/>
</dbReference>
<comment type="caution">
    <text evidence="2">The sequence shown here is derived from an EMBL/GenBank/DDBJ whole genome shotgun (WGS) entry which is preliminary data.</text>
</comment>
<evidence type="ECO:0000259" key="1">
    <source>
        <dbReference type="Pfam" id="PF07790"/>
    </source>
</evidence>